<evidence type="ECO:0000256" key="1">
    <source>
        <dbReference type="SAM" id="Phobius"/>
    </source>
</evidence>
<organism evidence="2 3">
    <name type="scientific">Streptomyces polyasparticus</name>
    <dbReference type="NCBI Taxonomy" id="2767826"/>
    <lineage>
        <taxon>Bacteria</taxon>
        <taxon>Bacillati</taxon>
        <taxon>Actinomycetota</taxon>
        <taxon>Actinomycetes</taxon>
        <taxon>Kitasatosporales</taxon>
        <taxon>Streptomycetaceae</taxon>
        <taxon>Streptomyces</taxon>
    </lineage>
</organism>
<dbReference type="Proteomes" id="UP000642284">
    <property type="component" value="Unassembled WGS sequence"/>
</dbReference>
<keyword evidence="3" id="KW-1185">Reference proteome</keyword>
<feature type="transmembrane region" description="Helical" evidence="1">
    <location>
        <begin position="77"/>
        <end position="97"/>
    </location>
</feature>
<dbReference type="EMBL" id="JACTVJ010000003">
    <property type="protein sequence ID" value="MBC9711627.1"/>
    <property type="molecule type" value="Genomic_DNA"/>
</dbReference>
<keyword evidence="1" id="KW-1133">Transmembrane helix</keyword>
<proteinExistence type="predicted"/>
<name>A0ABR7SAI1_9ACTN</name>
<reference evidence="2 3" key="1">
    <citation type="submission" date="2020-08" db="EMBL/GenBank/DDBJ databases">
        <title>Genemic of Streptomyces polyaspartic.</title>
        <authorList>
            <person name="Liu W."/>
        </authorList>
    </citation>
    <scope>NUCLEOTIDE SEQUENCE [LARGE SCALE GENOMIC DNA]</scope>
    <source>
        <strain evidence="2 3">TRM66268-LWL</strain>
    </source>
</reference>
<evidence type="ECO:0000313" key="2">
    <source>
        <dbReference type="EMBL" id="MBC9711627.1"/>
    </source>
</evidence>
<accession>A0ABR7SAI1</accession>
<comment type="caution">
    <text evidence="2">The sequence shown here is derived from an EMBL/GenBank/DDBJ whole genome shotgun (WGS) entry which is preliminary data.</text>
</comment>
<sequence>MPVAAVLVILALIAVLVCIPGIRTAPSGLVGGWALSVLACVPVSYVWGRAASPWGPANEELYQGAESNELWVVAPYAVPRFAWLALMATAVWLYGAYRHTLAQQHERSPRPWTRSGAGHGDRRR</sequence>
<evidence type="ECO:0008006" key="4">
    <source>
        <dbReference type="Google" id="ProtNLM"/>
    </source>
</evidence>
<keyword evidence="1" id="KW-0472">Membrane</keyword>
<dbReference type="RefSeq" id="WP_187812152.1">
    <property type="nucleotide sequence ID" value="NZ_JACTVJ010000003.1"/>
</dbReference>
<protein>
    <recommendedName>
        <fullName evidence="4">Integral membrane protein</fullName>
    </recommendedName>
</protein>
<keyword evidence="1" id="KW-0812">Transmembrane</keyword>
<gene>
    <name evidence="2" type="ORF">H9Y04_03480</name>
</gene>
<evidence type="ECO:0000313" key="3">
    <source>
        <dbReference type="Proteomes" id="UP000642284"/>
    </source>
</evidence>